<dbReference type="InterPro" id="IPR004680">
    <property type="entry name" value="Cit_transptr-like_dom"/>
</dbReference>
<dbReference type="OrthoDB" id="6493944at2759"/>
<gene>
    <name evidence="9" type="ORF">EVEC_LOCUS784</name>
</gene>
<name>A0A0N4UUK2_ENTVE</name>
<dbReference type="WBParaSite" id="EVEC_0000107601-mRNA-1">
    <property type="protein sequence ID" value="EVEC_0000107601-mRNA-1"/>
    <property type="gene ID" value="EVEC_0000107601"/>
</dbReference>
<comment type="subcellular location">
    <subcellularLocation>
        <location evidence="1">Membrane</location>
        <topology evidence="1">Multi-pass membrane protein</topology>
    </subcellularLocation>
</comment>
<evidence type="ECO:0000259" key="8">
    <source>
        <dbReference type="Pfam" id="PF03600"/>
    </source>
</evidence>
<dbReference type="PANTHER" id="PTHR10283">
    <property type="entry name" value="SOLUTE CARRIER FAMILY 13 MEMBER"/>
    <property type="match status" value="1"/>
</dbReference>
<sequence length="469" mass="52306">MGSLWMTETLPLAVTALLPVILYPIFGILDAHEVSVVYLSDSNFIFVGSLIMAVAIETSKLHERIALRILLVTGSNPRWLMFGFQLSSAILSMWISNTATTAMMVPIALAVIRELRLFEETELFSPGETVQRLDVMETIENPLDATKISSKELNIYKAILLSICYSATIGGTGTLIGTGPNIVLTGDLDKESRNGQDTNRVREMLMKKYQRLGRMKKIYSLRFDERLVLTLFITLVLLWLFREPKIIPGWSVFFPSGFISDGTTAMFVAFLLFVFPAENPFKPSESGKEYRTLMNWETMKQNFSWSTVLLLGGGYAMAEGVEESGLADVLGDQMGALTRLPQWLFIATSCVLITFITEFSSNVATASIFLPLVNSIAKKKRVNPLLFILPSTMSCSYSFMLPAGTPPNAIVFSSKMIRVIDMAKAGIVLNIFAVITTIISIHTYGKWLFDLGNFPVWAEYNRTILHSRN</sequence>
<dbReference type="GO" id="GO:0005886">
    <property type="term" value="C:plasma membrane"/>
    <property type="evidence" value="ECO:0007669"/>
    <property type="project" value="TreeGrafter"/>
</dbReference>
<dbReference type="Proteomes" id="UP000274131">
    <property type="component" value="Unassembled WGS sequence"/>
</dbReference>
<evidence type="ECO:0000256" key="3">
    <source>
        <dbReference type="ARBA" id="ARBA00022448"/>
    </source>
</evidence>
<evidence type="ECO:0000256" key="4">
    <source>
        <dbReference type="ARBA" id="ARBA00022692"/>
    </source>
</evidence>
<comment type="similarity">
    <text evidence="2">Belongs to the SLC13A/DASS transporter (TC 2.A.47) family. NADC subfamily.</text>
</comment>
<proteinExistence type="inferred from homology"/>
<feature type="transmembrane region" description="Helical" evidence="7">
    <location>
        <begin position="90"/>
        <end position="112"/>
    </location>
</feature>
<accession>A0A0N4UUK2</accession>
<feature type="transmembrane region" description="Helical" evidence="7">
    <location>
        <begin position="223"/>
        <end position="241"/>
    </location>
</feature>
<dbReference type="STRING" id="51028.A0A0N4UUK2"/>
<evidence type="ECO:0000256" key="1">
    <source>
        <dbReference type="ARBA" id="ARBA00004141"/>
    </source>
</evidence>
<dbReference type="EMBL" id="UXUI01007137">
    <property type="protein sequence ID" value="VDD85641.1"/>
    <property type="molecule type" value="Genomic_DNA"/>
</dbReference>
<evidence type="ECO:0000256" key="6">
    <source>
        <dbReference type="ARBA" id="ARBA00023136"/>
    </source>
</evidence>
<dbReference type="GO" id="GO:0015556">
    <property type="term" value="F:C4-dicarboxylate transmembrane transporter activity"/>
    <property type="evidence" value="ECO:0007669"/>
    <property type="project" value="UniProtKB-ARBA"/>
</dbReference>
<evidence type="ECO:0000313" key="9">
    <source>
        <dbReference type="EMBL" id="VDD85641.1"/>
    </source>
</evidence>
<dbReference type="AlphaFoldDB" id="A0A0N4UUK2"/>
<evidence type="ECO:0000313" key="10">
    <source>
        <dbReference type="Proteomes" id="UP000274131"/>
    </source>
</evidence>
<evidence type="ECO:0000256" key="2">
    <source>
        <dbReference type="ARBA" id="ARBA00006772"/>
    </source>
</evidence>
<evidence type="ECO:0000256" key="7">
    <source>
        <dbReference type="SAM" id="Phobius"/>
    </source>
</evidence>
<keyword evidence="5 7" id="KW-1133">Transmembrane helix</keyword>
<feature type="transmembrane region" description="Helical" evidence="7">
    <location>
        <begin position="253"/>
        <end position="275"/>
    </location>
</feature>
<feature type="transmembrane region" description="Helical" evidence="7">
    <location>
        <begin position="343"/>
        <end position="373"/>
    </location>
</feature>
<dbReference type="PANTHER" id="PTHR10283:SF82">
    <property type="entry name" value="SOLUTE CARRIER FAMILY 13 MEMBER 2"/>
    <property type="match status" value="1"/>
</dbReference>
<keyword evidence="3" id="KW-0813">Transport</keyword>
<reference evidence="11" key="1">
    <citation type="submission" date="2017-02" db="UniProtKB">
        <authorList>
            <consortium name="WormBaseParasite"/>
        </authorList>
    </citation>
    <scope>IDENTIFICATION</scope>
</reference>
<dbReference type="InterPro" id="IPR001898">
    <property type="entry name" value="SLC13A/DASS"/>
</dbReference>
<feature type="transmembrane region" description="Helical" evidence="7">
    <location>
        <begin position="12"/>
        <end position="29"/>
    </location>
</feature>
<feature type="transmembrane region" description="Helical" evidence="7">
    <location>
        <begin position="425"/>
        <end position="445"/>
    </location>
</feature>
<dbReference type="GO" id="GO:0005310">
    <property type="term" value="F:dicarboxylic acid transmembrane transporter activity"/>
    <property type="evidence" value="ECO:0007669"/>
    <property type="project" value="UniProtKB-ARBA"/>
</dbReference>
<feature type="domain" description="Citrate transporter-like" evidence="8">
    <location>
        <begin position="4"/>
        <end position="189"/>
    </location>
</feature>
<dbReference type="Pfam" id="PF00939">
    <property type="entry name" value="Na_sulph_symp"/>
    <property type="match status" value="1"/>
</dbReference>
<organism evidence="11">
    <name type="scientific">Enterobius vermicularis</name>
    <name type="common">Human pinworm</name>
    <dbReference type="NCBI Taxonomy" id="51028"/>
    <lineage>
        <taxon>Eukaryota</taxon>
        <taxon>Metazoa</taxon>
        <taxon>Ecdysozoa</taxon>
        <taxon>Nematoda</taxon>
        <taxon>Chromadorea</taxon>
        <taxon>Rhabditida</taxon>
        <taxon>Spirurina</taxon>
        <taxon>Oxyuridomorpha</taxon>
        <taxon>Oxyuroidea</taxon>
        <taxon>Oxyuridae</taxon>
        <taxon>Enterobius</taxon>
    </lineage>
</organism>
<protein>
    <submittedName>
        <fullName evidence="11">CitMHS domain-containing protein</fullName>
    </submittedName>
</protein>
<feature type="transmembrane region" description="Helical" evidence="7">
    <location>
        <begin position="35"/>
        <end position="56"/>
    </location>
</feature>
<reference evidence="9 10" key="2">
    <citation type="submission" date="2018-10" db="EMBL/GenBank/DDBJ databases">
        <authorList>
            <consortium name="Pathogen Informatics"/>
        </authorList>
    </citation>
    <scope>NUCLEOTIDE SEQUENCE [LARGE SCALE GENOMIC DNA]</scope>
</reference>
<dbReference type="Pfam" id="PF03600">
    <property type="entry name" value="CitMHS"/>
    <property type="match status" value="1"/>
</dbReference>
<evidence type="ECO:0000313" key="11">
    <source>
        <dbReference type="WBParaSite" id="EVEC_0000107601-mRNA-1"/>
    </source>
</evidence>
<keyword evidence="6 7" id="KW-0472">Membrane</keyword>
<keyword evidence="4 7" id="KW-0812">Transmembrane</keyword>
<evidence type="ECO:0000256" key="5">
    <source>
        <dbReference type="ARBA" id="ARBA00022989"/>
    </source>
</evidence>
<keyword evidence="10" id="KW-1185">Reference proteome</keyword>